<evidence type="ECO:0000256" key="5">
    <source>
        <dbReference type="ARBA" id="ARBA00022692"/>
    </source>
</evidence>
<evidence type="ECO:0000256" key="7">
    <source>
        <dbReference type="ARBA" id="ARBA00023053"/>
    </source>
</evidence>
<accession>A0A9N9WTF3</accession>
<evidence type="ECO:0000256" key="2">
    <source>
        <dbReference type="ARBA" id="ARBA00007193"/>
    </source>
</evidence>
<dbReference type="PANTHER" id="PTHR11690:SF288">
    <property type="entry name" value="AMILORIDE-SENSITIVE NA+ CHANNEL-RELATED"/>
    <property type="match status" value="1"/>
</dbReference>
<name>A0A9N9WTF3_9DIPT</name>
<dbReference type="OrthoDB" id="6021021at2759"/>
<evidence type="ECO:0000256" key="13">
    <source>
        <dbReference type="SAM" id="Phobius"/>
    </source>
</evidence>
<evidence type="ECO:0000256" key="8">
    <source>
        <dbReference type="ARBA" id="ARBA00023065"/>
    </source>
</evidence>
<keyword evidence="10 12" id="KW-0739">Sodium transport</keyword>
<dbReference type="Proteomes" id="UP001153620">
    <property type="component" value="Chromosome 2"/>
</dbReference>
<evidence type="ECO:0000256" key="10">
    <source>
        <dbReference type="ARBA" id="ARBA00023201"/>
    </source>
</evidence>
<dbReference type="PANTHER" id="PTHR11690">
    <property type="entry name" value="AMILORIDE-SENSITIVE SODIUM CHANNEL-RELATED"/>
    <property type="match status" value="1"/>
</dbReference>
<keyword evidence="4 12" id="KW-0894">Sodium channel</keyword>
<reference evidence="14" key="1">
    <citation type="submission" date="2022-01" db="EMBL/GenBank/DDBJ databases">
        <authorList>
            <person name="King R."/>
        </authorList>
    </citation>
    <scope>NUCLEOTIDE SEQUENCE</scope>
</reference>
<dbReference type="InterPro" id="IPR020903">
    <property type="entry name" value="ENaC_CS"/>
</dbReference>
<dbReference type="PROSITE" id="PS01206">
    <property type="entry name" value="ASC"/>
    <property type="match status" value="1"/>
</dbReference>
<feature type="transmembrane region" description="Helical" evidence="13">
    <location>
        <begin position="900"/>
        <end position="926"/>
    </location>
</feature>
<gene>
    <name evidence="14" type="ORF">CHIRRI_LOCUS8144</name>
</gene>
<keyword evidence="15" id="KW-1185">Reference proteome</keyword>
<evidence type="ECO:0000256" key="11">
    <source>
        <dbReference type="ARBA" id="ARBA00023303"/>
    </source>
</evidence>
<reference evidence="14" key="2">
    <citation type="submission" date="2022-10" db="EMBL/GenBank/DDBJ databases">
        <authorList>
            <consortium name="ENA_rothamsted_submissions"/>
            <consortium name="culmorum"/>
            <person name="King R."/>
        </authorList>
    </citation>
    <scope>NUCLEOTIDE SEQUENCE</scope>
</reference>
<dbReference type="Gene3D" id="1.10.287.820">
    <property type="entry name" value="Acid-sensing ion channel domain"/>
    <property type="match status" value="1"/>
</dbReference>
<keyword evidence="6 13" id="KW-1133">Transmembrane helix</keyword>
<dbReference type="InterPro" id="IPR001873">
    <property type="entry name" value="ENaC"/>
</dbReference>
<feature type="transmembrane region" description="Helical" evidence="13">
    <location>
        <begin position="550"/>
        <end position="567"/>
    </location>
</feature>
<proteinExistence type="inferred from homology"/>
<evidence type="ECO:0000256" key="4">
    <source>
        <dbReference type="ARBA" id="ARBA00022461"/>
    </source>
</evidence>
<organism evidence="14 15">
    <name type="scientific">Chironomus riparius</name>
    <dbReference type="NCBI Taxonomy" id="315576"/>
    <lineage>
        <taxon>Eukaryota</taxon>
        <taxon>Metazoa</taxon>
        <taxon>Ecdysozoa</taxon>
        <taxon>Arthropoda</taxon>
        <taxon>Hexapoda</taxon>
        <taxon>Insecta</taxon>
        <taxon>Pterygota</taxon>
        <taxon>Neoptera</taxon>
        <taxon>Endopterygota</taxon>
        <taxon>Diptera</taxon>
        <taxon>Nematocera</taxon>
        <taxon>Chironomoidea</taxon>
        <taxon>Chironomidae</taxon>
        <taxon>Chironominae</taxon>
        <taxon>Chironomus</taxon>
    </lineage>
</organism>
<evidence type="ECO:0000313" key="14">
    <source>
        <dbReference type="EMBL" id="CAG9805270.1"/>
    </source>
</evidence>
<dbReference type="AlphaFoldDB" id="A0A9N9WTF3"/>
<evidence type="ECO:0000256" key="6">
    <source>
        <dbReference type="ARBA" id="ARBA00022989"/>
    </source>
</evidence>
<dbReference type="Gene3D" id="1.10.287.770">
    <property type="entry name" value="YojJ-like"/>
    <property type="match status" value="2"/>
</dbReference>
<keyword evidence="8 12" id="KW-0406">Ion transport</keyword>
<evidence type="ECO:0000313" key="15">
    <source>
        <dbReference type="Proteomes" id="UP001153620"/>
    </source>
</evidence>
<dbReference type="GO" id="GO:0005886">
    <property type="term" value="C:plasma membrane"/>
    <property type="evidence" value="ECO:0007669"/>
    <property type="project" value="TreeGrafter"/>
</dbReference>
<keyword evidence="11 12" id="KW-0407">Ion channel</keyword>
<feature type="transmembrane region" description="Helical" evidence="13">
    <location>
        <begin position="463"/>
        <end position="495"/>
    </location>
</feature>
<keyword evidence="3 12" id="KW-0813">Transport</keyword>
<comment type="similarity">
    <text evidence="2 12">Belongs to the amiloride-sensitive sodium channel (TC 1.A.6) family.</text>
</comment>
<comment type="subcellular location">
    <subcellularLocation>
        <location evidence="1">Membrane</location>
        <topology evidence="1">Multi-pass membrane protein</topology>
    </subcellularLocation>
</comment>
<feature type="transmembrane region" description="Helical" evidence="13">
    <location>
        <begin position="31"/>
        <end position="52"/>
    </location>
</feature>
<evidence type="ECO:0000256" key="1">
    <source>
        <dbReference type="ARBA" id="ARBA00004141"/>
    </source>
</evidence>
<evidence type="ECO:0000256" key="9">
    <source>
        <dbReference type="ARBA" id="ARBA00023136"/>
    </source>
</evidence>
<keyword evidence="7" id="KW-0915">Sodium</keyword>
<protein>
    <submittedName>
        <fullName evidence="14">Uncharacterized protein</fullName>
    </submittedName>
</protein>
<keyword evidence="5 12" id="KW-0812">Transmembrane</keyword>
<evidence type="ECO:0000256" key="12">
    <source>
        <dbReference type="RuleBase" id="RU000679"/>
    </source>
</evidence>
<evidence type="ECO:0000256" key="3">
    <source>
        <dbReference type="ARBA" id="ARBA00022448"/>
    </source>
</evidence>
<dbReference type="GO" id="GO:0015280">
    <property type="term" value="F:ligand-gated sodium channel activity"/>
    <property type="evidence" value="ECO:0007669"/>
    <property type="project" value="TreeGrafter"/>
</dbReference>
<dbReference type="Pfam" id="PF00858">
    <property type="entry name" value="ASC"/>
    <property type="match status" value="3"/>
</dbReference>
<sequence length="939" mass="110107">MLKVVGNYCSDTSLHGFIYITQSTRHKIERIFWSIAIFASFIQTGILIYKFMIENQANPIVIYTDQNAISVQDINFPSVSFCPGILLKTMEKPFEYHEIKLMLKNQTMNIKNLSLKELKMMQVASLVAKDQYMSTNFQNVSIPTNDFIDILGSFGTFFGEPLYGTIFRPYFMANWTDKYPVNFTNTLWKTGFCYTFNFPNSSQMFHLNSTSSDFNYMNVTMLGTERRRVSNYKLEMSYPIKAQNPGKGLHLGFSEMQKYQIYKVYSDYLNDSIPNKDYDGLKLWFHDAFEVLSHDSINLQVRLPSYSKITIVPKILKVDDSMMDFKLEDRQCYLENELELRFFKVYNRINCEHECLATLTLKTCGCVQFYMVRDQGTRICGTVDENCLRNVEDEFINVKLTCMCYEPCETVKYEVKKTYDWTRKFFFSIMDGRSYNEIEAKIELGVQSILATRKRKVFTSVDIFSLIGGFLGLFAGFSFLSAGEIILHFIIYPLASLKSRRSSKIRPVFDELPEKSKNAIVSYLLIYLEESSIHSFKYFGDIQKKFIERLVWFLFFILSMILAFLMVQKVYEKLKESEIYMSLDGKPTSVENIPFPAFTLIPDINDGHGFRYIPMIENTEKHDSRWKRDDHDEYNFSVINQAFAVICRTLNSVGFSKDPFNFSSTSDFVDMLRSRTHRERPWFIYRKAKWNRDIDPPFAEILTHYGFGYTFNLVEQTRLINVKRTSRDFFYTYDGHNSTIFPWKARAGYNFGLDLTFRINKLWQGCHNFDSYIIHPPNELPINSQIVRHEDLVTSDVFITPEIIKTDDDLKNSSTAVCEYYRFNDCALKFESFSNFQNYDDIYKAKGICNCLPLCNYVSYSYEVVTKVYKKVQNTTISLLWKDNEYYAQVRYQQFKIVDFLSYVGGILGLFAGISVLSIVEFFYFFTLRLMSDLCRYLL</sequence>
<keyword evidence="9 13" id="KW-0472">Membrane</keyword>
<dbReference type="EMBL" id="OU895878">
    <property type="protein sequence ID" value="CAG9805270.1"/>
    <property type="molecule type" value="Genomic_DNA"/>
</dbReference>